<feature type="signal peptide" evidence="1">
    <location>
        <begin position="1"/>
        <end position="25"/>
    </location>
</feature>
<gene>
    <name evidence="2" type="ORF">SAMN02787073_1868</name>
</gene>
<feature type="chain" id="PRO_5009908757" evidence="1">
    <location>
        <begin position="26"/>
        <end position="140"/>
    </location>
</feature>
<evidence type="ECO:0000313" key="2">
    <source>
        <dbReference type="EMBL" id="SHF27582.1"/>
    </source>
</evidence>
<dbReference type="RefSeq" id="WP_073172924.1">
    <property type="nucleotide sequence ID" value="NZ_FQVE01000002.1"/>
</dbReference>
<proteinExistence type="predicted"/>
<accession>A0A1M5ACG8</accession>
<evidence type="ECO:0000313" key="3">
    <source>
        <dbReference type="Proteomes" id="UP000184108"/>
    </source>
</evidence>
<dbReference type="AlphaFoldDB" id="A0A1M5ACG8"/>
<keyword evidence="1" id="KW-0732">Signal</keyword>
<evidence type="ECO:0000256" key="1">
    <source>
        <dbReference type="SAM" id="SignalP"/>
    </source>
</evidence>
<dbReference type="PROSITE" id="PS51257">
    <property type="entry name" value="PROKAR_LIPOPROTEIN"/>
    <property type="match status" value="1"/>
</dbReference>
<dbReference type="Proteomes" id="UP000184108">
    <property type="component" value="Unassembled WGS sequence"/>
</dbReference>
<dbReference type="EMBL" id="FQVE01000002">
    <property type="protein sequence ID" value="SHF27582.1"/>
    <property type="molecule type" value="Genomic_DNA"/>
</dbReference>
<sequence length="140" mass="14586">MKKMKMSQLLRGAFFVLLTTMLIGAVTSCSNDDDDDNNVNGSKKSHKVVFKAIASSGSNIEAAVYGIDGNPTTATSLSGATWTSPEVTSEAGAYNANVVVNALGVDASSNLKVQIWVDGELKKEGTSTGKILSASASYVF</sequence>
<name>A0A1M5ACG8_9FLAO</name>
<protein>
    <submittedName>
        <fullName evidence="2">Uncharacterized protein</fullName>
    </submittedName>
</protein>
<reference evidence="3" key="1">
    <citation type="submission" date="2016-11" db="EMBL/GenBank/DDBJ databases">
        <authorList>
            <person name="Varghese N."/>
            <person name="Submissions S."/>
        </authorList>
    </citation>
    <scope>NUCLEOTIDE SEQUENCE [LARGE SCALE GENOMIC DNA]</scope>
    <source>
        <strain evidence="3">YR203</strain>
    </source>
</reference>
<organism evidence="2 3">
    <name type="scientific">Chryseobacterium vrystaatense</name>
    <dbReference type="NCBI Taxonomy" id="307480"/>
    <lineage>
        <taxon>Bacteria</taxon>
        <taxon>Pseudomonadati</taxon>
        <taxon>Bacteroidota</taxon>
        <taxon>Flavobacteriia</taxon>
        <taxon>Flavobacteriales</taxon>
        <taxon>Weeksellaceae</taxon>
        <taxon>Chryseobacterium group</taxon>
        <taxon>Chryseobacterium</taxon>
    </lineage>
</organism>